<dbReference type="Pfam" id="PF00179">
    <property type="entry name" value="UQ_con"/>
    <property type="match status" value="1"/>
</dbReference>
<dbReference type="SUPFAM" id="SSF54495">
    <property type="entry name" value="UBC-like"/>
    <property type="match status" value="1"/>
</dbReference>
<evidence type="ECO:0000313" key="4">
    <source>
        <dbReference type="Proteomes" id="UP000198406"/>
    </source>
</evidence>
<dbReference type="SMART" id="SM00212">
    <property type="entry name" value="UBCc"/>
    <property type="match status" value="1"/>
</dbReference>
<dbReference type="EMBL" id="BDSP01000061">
    <property type="protein sequence ID" value="GAX13241.1"/>
    <property type="molecule type" value="Genomic_DNA"/>
</dbReference>
<evidence type="ECO:0000259" key="2">
    <source>
        <dbReference type="PROSITE" id="PS50127"/>
    </source>
</evidence>
<dbReference type="PANTHER" id="PTHR24068">
    <property type="entry name" value="UBIQUITIN-CONJUGATING ENZYME E2"/>
    <property type="match status" value="1"/>
</dbReference>
<organism evidence="3 4">
    <name type="scientific">Fistulifera solaris</name>
    <name type="common">Oleaginous diatom</name>
    <dbReference type="NCBI Taxonomy" id="1519565"/>
    <lineage>
        <taxon>Eukaryota</taxon>
        <taxon>Sar</taxon>
        <taxon>Stramenopiles</taxon>
        <taxon>Ochrophyta</taxon>
        <taxon>Bacillariophyta</taxon>
        <taxon>Bacillariophyceae</taxon>
        <taxon>Bacillariophycidae</taxon>
        <taxon>Naviculales</taxon>
        <taxon>Naviculaceae</taxon>
        <taxon>Fistulifera</taxon>
    </lineage>
</organism>
<dbReference type="OrthoDB" id="6508832at2759"/>
<accession>A0A1Z5JHK3</accession>
<gene>
    <name evidence="3" type="ORF">FisN_17Hu176</name>
</gene>
<dbReference type="InterPro" id="IPR016135">
    <property type="entry name" value="UBQ-conjugating_enzyme/RWD"/>
</dbReference>
<dbReference type="Proteomes" id="UP000198406">
    <property type="component" value="Unassembled WGS sequence"/>
</dbReference>
<dbReference type="FunCoup" id="A0A1Z5JHK3">
    <property type="interactions" value="965"/>
</dbReference>
<dbReference type="InParanoid" id="A0A1Z5JHK3"/>
<evidence type="ECO:0000313" key="3">
    <source>
        <dbReference type="EMBL" id="GAX13241.1"/>
    </source>
</evidence>
<sequence>MKKTPAGEVVIVPRNFKLLEELEKSEKGHGDMSISFGLAKSDDTFLTEWNGGILGPLGTTFVDRFYELRIHCPEDYPAVPPNVRFVTKINMNCVDSKTGVVSPSKLPAIKNWNRNMGIEQVLQSLRMEMCSDANRRLRQPAEGGTF</sequence>
<dbReference type="Gene3D" id="3.10.110.10">
    <property type="entry name" value="Ubiquitin Conjugating Enzyme"/>
    <property type="match status" value="1"/>
</dbReference>
<keyword evidence="1" id="KW-0833">Ubl conjugation pathway</keyword>
<keyword evidence="4" id="KW-1185">Reference proteome</keyword>
<name>A0A1Z5JHK3_FISSO</name>
<dbReference type="FunFam" id="3.10.110.10:FF:000026">
    <property type="entry name" value="Ubiquitin-conjugating enzyme E2 variant"/>
    <property type="match status" value="1"/>
</dbReference>
<dbReference type="CDD" id="cd23807">
    <property type="entry name" value="UEV_UBE2V"/>
    <property type="match status" value="1"/>
</dbReference>
<comment type="caution">
    <text evidence="3">The sequence shown here is derived from an EMBL/GenBank/DDBJ whole genome shotgun (WGS) entry which is preliminary data.</text>
</comment>
<feature type="domain" description="UBC core" evidence="2">
    <location>
        <begin position="13"/>
        <end position="146"/>
    </location>
</feature>
<dbReference type="InterPro" id="IPR000608">
    <property type="entry name" value="UBC"/>
</dbReference>
<dbReference type="AlphaFoldDB" id="A0A1Z5JHK3"/>
<dbReference type="PROSITE" id="PS50127">
    <property type="entry name" value="UBC_2"/>
    <property type="match status" value="1"/>
</dbReference>
<evidence type="ECO:0000256" key="1">
    <source>
        <dbReference type="ARBA" id="ARBA00022786"/>
    </source>
</evidence>
<protein>
    <submittedName>
        <fullName evidence="3">Ubiquitin-conjugating enzyme E2 variant</fullName>
    </submittedName>
</protein>
<proteinExistence type="predicted"/>
<reference evidence="3 4" key="1">
    <citation type="journal article" date="2015" name="Plant Cell">
        <title>Oil accumulation by the oleaginous diatom Fistulifera solaris as revealed by the genome and transcriptome.</title>
        <authorList>
            <person name="Tanaka T."/>
            <person name="Maeda Y."/>
            <person name="Veluchamy A."/>
            <person name="Tanaka M."/>
            <person name="Abida H."/>
            <person name="Marechal E."/>
            <person name="Bowler C."/>
            <person name="Muto M."/>
            <person name="Sunaga Y."/>
            <person name="Tanaka M."/>
            <person name="Yoshino T."/>
            <person name="Taniguchi T."/>
            <person name="Fukuda Y."/>
            <person name="Nemoto M."/>
            <person name="Matsumoto M."/>
            <person name="Wong P.S."/>
            <person name="Aburatani S."/>
            <person name="Fujibuchi W."/>
        </authorList>
    </citation>
    <scope>NUCLEOTIDE SEQUENCE [LARGE SCALE GENOMIC DNA]</scope>
    <source>
        <strain evidence="3 4">JPCC DA0580</strain>
    </source>
</reference>